<dbReference type="AlphaFoldDB" id="A0A0C2RDV3"/>
<dbReference type="PROSITE" id="PS51343">
    <property type="entry name" value="PII_GLNB_DOM"/>
    <property type="match status" value="1"/>
</dbReference>
<organism evidence="1 2">
    <name type="scientific">Jeotgalibacillus campisalis</name>
    <dbReference type="NCBI Taxonomy" id="220754"/>
    <lineage>
        <taxon>Bacteria</taxon>
        <taxon>Bacillati</taxon>
        <taxon>Bacillota</taxon>
        <taxon>Bacilli</taxon>
        <taxon>Bacillales</taxon>
        <taxon>Caryophanaceae</taxon>
        <taxon>Jeotgalibacillus</taxon>
    </lineage>
</organism>
<evidence type="ECO:0000313" key="1">
    <source>
        <dbReference type="EMBL" id="KIL48445.1"/>
    </source>
</evidence>
<comment type="caution">
    <text evidence="1">The sequence shown here is derived from an EMBL/GenBank/DDBJ whole genome shotgun (WGS) entry which is preliminary data.</text>
</comment>
<dbReference type="RefSeq" id="WP_041056653.1">
    <property type="nucleotide sequence ID" value="NZ_JXRR01000013.1"/>
</dbReference>
<dbReference type="Proteomes" id="UP000031972">
    <property type="component" value="Unassembled WGS sequence"/>
</dbReference>
<dbReference type="SUPFAM" id="SSF54913">
    <property type="entry name" value="GlnB-like"/>
    <property type="match status" value="2"/>
</dbReference>
<dbReference type="Pfam" id="PF00543">
    <property type="entry name" value="P-II"/>
    <property type="match status" value="1"/>
</dbReference>
<dbReference type="GO" id="GO:0006808">
    <property type="term" value="P:regulation of nitrogen utilization"/>
    <property type="evidence" value="ECO:0007669"/>
    <property type="project" value="InterPro"/>
</dbReference>
<dbReference type="SMART" id="SM00938">
    <property type="entry name" value="P-II"/>
    <property type="match status" value="1"/>
</dbReference>
<protein>
    <submittedName>
        <fullName evidence="1">Nitrogen regulatory protein P-II</fullName>
    </submittedName>
</protein>
<dbReference type="GO" id="GO:0030234">
    <property type="term" value="F:enzyme regulator activity"/>
    <property type="evidence" value="ECO:0007669"/>
    <property type="project" value="InterPro"/>
</dbReference>
<dbReference type="InterPro" id="IPR011322">
    <property type="entry name" value="N-reg_PII-like_a/b"/>
</dbReference>
<reference evidence="1 2" key="1">
    <citation type="submission" date="2015-01" db="EMBL/GenBank/DDBJ databases">
        <title>Jeotgalibacillus campisalis genome sequencing.</title>
        <authorList>
            <person name="Goh K.M."/>
            <person name="Chan K.-G."/>
            <person name="Yaakop A.S."/>
            <person name="Ee R."/>
            <person name="Gan H.M."/>
            <person name="Chan C.S."/>
        </authorList>
    </citation>
    <scope>NUCLEOTIDE SEQUENCE [LARGE SCALE GENOMIC DNA]</scope>
    <source>
        <strain evidence="1 2">SF-57</strain>
    </source>
</reference>
<dbReference type="PATRIC" id="fig|220754.4.peg.1505"/>
<dbReference type="EMBL" id="JXRR01000013">
    <property type="protein sequence ID" value="KIL48445.1"/>
    <property type="molecule type" value="Genomic_DNA"/>
</dbReference>
<dbReference type="Gene3D" id="3.30.70.120">
    <property type="match status" value="1"/>
</dbReference>
<dbReference type="OrthoDB" id="9803021at2"/>
<accession>A0A0C2RDV3</accession>
<keyword evidence="2" id="KW-1185">Reference proteome</keyword>
<proteinExistence type="predicted"/>
<dbReference type="InterPro" id="IPR015867">
    <property type="entry name" value="N-reg_PII/ATP_PRibTrfase_C"/>
</dbReference>
<evidence type="ECO:0000313" key="2">
    <source>
        <dbReference type="Proteomes" id="UP000031972"/>
    </source>
</evidence>
<dbReference type="InterPro" id="IPR002187">
    <property type="entry name" value="N-reg_PII"/>
</dbReference>
<sequence length="227" mass="24515">MNLNHKLFVAVLKRGSSRSFIRAAKKAGLDGATVLYGYRKGKNEKSSFLGVKLDHKKDIVLAAYDGNLENQILSAGIGATDLETPGNGSIGFVIHLSKLLGVPHLKDRANQEGAFRVKEDNKQYQLIITIVNSGESESVIQAAARAGAEGCTILSGRGTGVNERQTFMKFSIDPEKDVILTIVPGSITDQVIEEINEEIQLDQAGKGISFLVDVEKVFGVNHSSMDD</sequence>
<gene>
    <name evidence="1" type="ORF">KR50_14810</name>
</gene>
<name>A0A0C2RDV3_9BACL</name>